<keyword evidence="1" id="KW-0472">Membrane</keyword>
<feature type="transmembrane region" description="Helical" evidence="1">
    <location>
        <begin position="56"/>
        <end position="78"/>
    </location>
</feature>
<name>R7V7L2_CAPTE</name>
<keyword evidence="1" id="KW-1133">Transmembrane helix</keyword>
<dbReference type="EMBL" id="KB294486">
    <property type="protein sequence ID" value="ELU14472.1"/>
    <property type="molecule type" value="Genomic_DNA"/>
</dbReference>
<sequence length="529" mass="58401">MAEDEPFEHNVAHVVAIVVSFLIAVVQLIFGFFSYSGFGFFTNTLVDLNAEFATEAYPSISLPIIGLIVFAVQIPWTVYNITTIWREGENDYLYVRPGALSIIVNIAFIIDCALSIAWFFLWDRKMLIPEVAVLLAGAVFSAVHLGAAVYIFYLRVGELEKIGKKGDIFMNRFLVHNGLSAYAAYFFLFTCVQASVVAKYAGNMDDPDASTLSIGLMAFSILLTIVVHDFILDKYFHYGFLNYAVWVAFIVPIIVDFDAEKRNHILALILLIVVAIFFVIKMYRFCCSLRGDDEDEIEVTETAVAIPSQVKQAVVDTKPVKKVKTKKAKKVVVDHDIDGEINLAVPYGMNHPPVSGYNIIQTPAPCEVFATEPTQVYQQVEVLNVPRTRPVPALTALQNNDPYNIVPQEAQLYYNPGSTPRHQPAPSQQTVYNSGPVTIEPVTNPNMLSMNSLKNLSGTPMGIMSLPKTAIPQPQPPPTCASTYGTCGGNMNQYESCGNVQRSQQPSCGGNVILNSQNAPPPCHCQGRY</sequence>
<evidence type="ECO:0000313" key="2">
    <source>
        <dbReference type="EMBL" id="ELU14472.1"/>
    </source>
</evidence>
<organism evidence="2">
    <name type="scientific">Capitella teleta</name>
    <name type="common">Polychaete worm</name>
    <dbReference type="NCBI Taxonomy" id="283909"/>
    <lineage>
        <taxon>Eukaryota</taxon>
        <taxon>Metazoa</taxon>
        <taxon>Spiralia</taxon>
        <taxon>Lophotrochozoa</taxon>
        <taxon>Annelida</taxon>
        <taxon>Polychaeta</taxon>
        <taxon>Sedentaria</taxon>
        <taxon>Scolecida</taxon>
        <taxon>Capitellidae</taxon>
        <taxon>Capitella</taxon>
    </lineage>
</organism>
<feature type="transmembrane region" description="Helical" evidence="1">
    <location>
        <begin position="240"/>
        <end position="257"/>
    </location>
</feature>
<feature type="transmembrane region" description="Helical" evidence="1">
    <location>
        <begin position="99"/>
        <end position="121"/>
    </location>
</feature>
<evidence type="ECO:0000256" key="1">
    <source>
        <dbReference type="SAM" id="Phobius"/>
    </source>
</evidence>
<feature type="transmembrane region" description="Helical" evidence="1">
    <location>
        <begin position="263"/>
        <end position="280"/>
    </location>
</feature>
<protein>
    <submittedName>
        <fullName evidence="2 3">Uncharacterized protein</fullName>
    </submittedName>
</protein>
<dbReference type="PANTHER" id="PTHR33802:SF1">
    <property type="entry name" value="XK-RELATED PROTEIN"/>
    <property type="match status" value="1"/>
</dbReference>
<dbReference type="Proteomes" id="UP000014760">
    <property type="component" value="Unassembled WGS sequence"/>
</dbReference>
<accession>R7V7L2</accession>
<feature type="transmembrane region" description="Helical" evidence="1">
    <location>
        <begin position="174"/>
        <end position="197"/>
    </location>
</feature>
<dbReference type="EMBL" id="AMQN01004851">
    <property type="status" value="NOT_ANNOTATED_CDS"/>
    <property type="molecule type" value="Genomic_DNA"/>
</dbReference>
<dbReference type="EnsemblMetazoa" id="CapteT226955">
    <property type="protein sequence ID" value="CapteP226955"/>
    <property type="gene ID" value="CapteG226955"/>
</dbReference>
<feature type="transmembrane region" description="Helical" evidence="1">
    <location>
        <begin position="133"/>
        <end position="153"/>
    </location>
</feature>
<reference evidence="4" key="1">
    <citation type="submission" date="2012-12" db="EMBL/GenBank/DDBJ databases">
        <authorList>
            <person name="Hellsten U."/>
            <person name="Grimwood J."/>
            <person name="Chapman J.A."/>
            <person name="Shapiro H."/>
            <person name="Aerts A."/>
            <person name="Otillar R.P."/>
            <person name="Terry A.Y."/>
            <person name="Boore J.L."/>
            <person name="Simakov O."/>
            <person name="Marletaz F."/>
            <person name="Cho S.-J."/>
            <person name="Edsinger-Gonzales E."/>
            <person name="Havlak P."/>
            <person name="Kuo D.-H."/>
            <person name="Larsson T."/>
            <person name="Lv J."/>
            <person name="Arendt D."/>
            <person name="Savage R."/>
            <person name="Osoegawa K."/>
            <person name="de Jong P."/>
            <person name="Lindberg D.R."/>
            <person name="Seaver E.C."/>
            <person name="Weisblat D.A."/>
            <person name="Putnam N.H."/>
            <person name="Grigoriev I.V."/>
            <person name="Rokhsar D.S."/>
        </authorList>
    </citation>
    <scope>NUCLEOTIDE SEQUENCE</scope>
    <source>
        <strain evidence="4">I ESC-2004</strain>
    </source>
</reference>
<feature type="transmembrane region" description="Helical" evidence="1">
    <location>
        <begin position="209"/>
        <end position="228"/>
    </location>
</feature>
<keyword evidence="4" id="KW-1185">Reference proteome</keyword>
<reference evidence="3" key="3">
    <citation type="submission" date="2015-06" db="UniProtKB">
        <authorList>
            <consortium name="EnsemblMetazoa"/>
        </authorList>
    </citation>
    <scope>IDENTIFICATION</scope>
</reference>
<keyword evidence="1" id="KW-0812">Transmembrane</keyword>
<evidence type="ECO:0000313" key="4">
    <source>
        <dbReference type="Proteomes" id="UP000014760"/>
    </source>
</evidence>
<proteinExistence type="predicted"/>
<dbReference type="PANTHER" id="PTHR33802">
    <property type="entry name" value="SI:CH211-161H7.5-RELATED"/>
    <property type="match status" value="1"/>
</dbReference>
<dbReference type="AlphaFoldDB" id="R7V7L2"/>
<gene>
    <name evidence="2" type="ORF">CAPTEDRAFT_226955</name>
</gene>
<dbReference type="HOGENOM" id="CLU_515113_0_0_1"/>
<reference evidence="2 4" key="2">
    <citation type="journal article" date="2013" name="Nature">
        <title>Insights into bilaterian evolution from three spiralian genomes.</title>
        <authorList>
            <person name="Simakov O."/>
            <person name="Marletaz F."/>
            <person name="Cho S.J."/>
            <person name="Edsinger-Gonzales E."/>
            <person name="Havlak P."/>
            <person name="Hellsten U."/>
            <person name="Kuo D.H."/>
            <person name="Larsson T."/>
            <person name="Lv J."/>
            <person name="Arendt D."/>
            <person name="Savage R."/>
            <person name="Osoegawa K."/>
            <person name="de Jong P."/>
            <person name="Grimwood J."/>
            <person name="Chapman J.A."/>
            <person name="Shapiro H."/>
            <person name="Aerts A."/>
            <person name="Otillar R.P."/>
            <person name="Terry A.Y."/>
            <person name="Boore J.L."/>
            <person name="Grigoriev I.V."/>
            <person name="Lindberg D.R."/>
            <person name="Seaver E.C."/>
            <person name="Weisblat D.A."/>
            <person name="Putnam N.H."/>
            <person name="Rokhsar D.S."/>
        </authorList>
    </citation>
    <scope>NUCLEOTIDE SEQUENCE</scope>
    <source>
        <strain evidence="2 4">I ESC-2004</strain>
    </source>
</reference>
<feature type="transmembrane region" description="Helical" evidence="1">
    <location>
        <begin position="12"/>
        <end position="36"/>
    </location>
</feature>
<evidence type="ECO:0000313" key="3">
    <source>
        <dbReference type="EnsemblMetazoa" id="CapteP226955"/>
    </source>
</evidence>